<organism evidence="3 4">
    <name type="scientific">Ceratocystis fimbriata CBS 114723</name>
    <dbReference type="NCBI Taxonomy" id="1035309"/>
    <lineage>
        <taxon>Eukaryota</taxon>
        <taxon>Fungi</taxon>
        <taxon>Dikarya</taxon>
        <taxon>Ascomycota</taxon>
        <taxon>Pezizomycotina</taxon>
        <taxon>Sordariomycetes</taxon>
        <taxon>Hypocreomycetidae</taxon>
        <taxon>Microascales</taxon>
        <taxon>Ceratocystidaceae</taxon>
        <taxon>Ceratocystis</taxon>
    </lineage>
</organism>
<keyword evidence="4" id="KW-1185">Reference proteome</keyword>
<dbReference type="CDD" id="cd14688">
    <property type="entry name" value="bZIP_YAP"/>
    <property type="match status" value="1"/>
</dbReference>
<gene>
    <name evidence="3" type="ORF">CFIMG_003848RA</name>
</gene>
<dbReference type="PROSITE" id="PS00036">
    <property type="entry name" value="BZIP_BASIC"/>
    <property type="match status" value="1"/>
</dbReference>
<name>A0A2C5XJK1_9PEZI</name>
<dbReference type="InterPro" id="IPR004827">
    <property type="entry name" value="bZIP"/>
</dbReference>
<sequence length="248" mass="27147">MSSNPSKEPERSSSKTPSGASSSGKGKRQPKNDDWSEVTDPEERRRIQNRIAQRKFRERNRESKEHAQRAERNRIHASSSYRIPTPSDLGPENEVSGLPWGSINIGHVVSRGLDDASRRSNSHAGRPSAAEAEASARSIFGSVSPVPSALSSYPPPERAPTSVPCSSASTSPGQASQAQTRAQSQPQEGYHQNALRPSGLIPIPAPTPQSTGADQFNMPWFQDVAELVYHAPENHKNQNQDRNRNQDQ</sequence>
<dbReference type="GO" id="GO:0003700">
    <property type="term" value="F:DNA-binding transcription factor activity"/>
    <property type="evidence" value="ECO:0007669"/>
    <property type="project" value="InterPro"/>
</dbReference>
<dbReference type="Proteomes" id="UP000222788">
    <property type="component" value="Unassembled WGS sequence"/>
</dbReference>
<feature type="region of interest" description="Disordered" evidence="1">
    <location>
        <begin position="1"/>
        <end position="218"/>
    </location>
</feature>
<dbReference type="PANTHER" id="PTHR39607:SF2">
    <property type="entry name" value="BZIP DOMAIN-CONTAINING PROTEIN"/>
    <property type="match status" value="1"/>
</dbReference>
<dbReference type="EMBL" id="APWK03000005">
    <property type="protein sequence ID" value="PHH55966.1"/>
    <property type="molecule type" value="Genomic_DNA"/>
</dbReference>
<evidence type="ECO:0000256" key="1">
    <source>
        <dbReference type="SAM" id="MobiDB-lite"/>
    </source>
</evidence>
<evidence type="ECO:0000259" key="2">
    <source>
        <dbReference type="PROSITE" id="PS00036"/>
    </source>
</evidence>
<dbReference type="AlphaFoldDB" id="A0A2C5XJK1"/>
<protein>
    <recommendedName>
        <fullName evidence="2">BZIP domain-containing protein</fullName>
    </recommendedName>
</protein>
<reference evidence="3 4" key="2">
    <citation type="journal article" date="2013" name="IMA Fungus">
        <title>IMA Genome-F 1: Ceratocystis fimbriata: Draft nuclear genome sequence for the plant pathogen, Ceratocystis fimbriata.</title>
        <authorList>
            <person name="Wilken P.M."/>
            <person name="Steenkamp E.T."/>
            <person name="Wingfield M.J."/>
            <person name="de Beer Z.W."/>
            <person name="Wingfield B.D."/>
        </authorList>
    </citation>
    <scope>NUCLEOTIDE SEQUENCE [LARGE SCALE GENOMIC DNA]</scope>
    <source>
        <strain evidence="3 4">CBS 114723</strain>
    </source>
</reference>
<evidence type="ECO:0000313" key="4">
    <source>
        <dbReference type="Proteomes" id="UP000222788"/>
    </source>
</evidence>
<dbReference type="PANTHER" id="PTHR39607">
    <property type="entry name" value="XANTHOCILLIN BIOSYNTHESIS CLUSTER TRANSCRIPTION FACTOR XANC-RELATED"/>
    <property type="match status" value="1"/>
</dbReference>
<accession>A0A2C5XJK1</accession>
<dbReference type="InterPro" id="IPR052635">
    <property type="entry name" value="Sec_Metab_Biosynth_Reg"/>
</dbReference>
<evidence type="ECO:0000313" key="3">
    <source>
        <dbReference type="EMBL" id="PHH55966.1"/>
    </source>
</evidence>
<feature type="compositionally biased region" description="Basic and acidic residues" evidence="1">
    <location>
        <begin position="59"/>
        <end position="74"/>
    </location>
</feature>
<comment type="caution">
    <text evidence="3">The sequence shown here is derived from an EMBL/GenBank/DDBJ whole genome shotgun (WGS) entry which is preliminary data.</text>
</comment>
<reference evidence="3 4" key="1">
    <citation type="journal article" date="2013" name="Fungal Biol.">
        <title>Analysis of microsatellite markers in the genome of the plant pathogen Ceratocystis fimbriata.</title>
        <authorList>
            <person name="Simpson M.C."/>
            <person name="Wilken P.M."/>
            <person name="Coetzee M.P."/>
            <person name="Wingfield M.J."/>
            <person name="Wingfield B.D."/>
        </authorList>
    </citation>
    <scope>NUCLEOTIDE SEQUENCE [LARGE SCALE GENOMIC DNA]</scope>
    <source>
        <strain evidence="3 4">CBS 114723</strain>
    </source>
</reference>
<feature type="compositionally biased region" description="Low complexity" evidence="1">
    <location>
        <begin position="14"/>
        <end position="24"/>
    </location>
</feature>
<feature type="domain" description="BZIP" evidence="2">
    <location>
        <begin position="44"/>
        <end position="59"/>
    </location>
</feature>
<dbReference type="OrthoDB" id="5387389at2759"/>
<feature type="region of interest" description="Disordered" evidence="1">
    <location>
        <begin position="229"/>
        <end position="248"/>
    </location>
</feature>
<feature type="compositionally biased region" description="Basic and acidic residues" evidence="1">
    <location>
        <begin position="232"/>
        <end position="248"/>
    </location>
</feature>
<feature type="compositionally biased region" description="Polar residues" evidence="1">
    <location>
        <begin position="163"/>
        <end position="173"/>
    </location>
</feature>
<feature type="compositionally biased region" description="Low complexity" evidence="1">
    <location>
        <begin position="174"/>
        <end position="187"/>
    </location>
</feature>
<proteinExistence type="predicted"/>